<protein>
    <recommendedName>
        <fullName evidence="3">Histone deacetylase</fullName>
    </recommendedName>
</protein>
<dbReference type="AlphaFoldDB" id="A0A2T0ZC28"/>
<dbReference type="EMBL" id="PVUE01000024">
    <property type="protein sequence ID" value="PRZ33893.1"/>
    <property type="molecule type" value="Genomic_DNA"/>
</dbReference>
<dbReference type="RefSeq" id="WP_106350864.1">
    <property type="nucleotide sequence ID" value="NZ_PVUE01000024.1"/>
</dbReference>
<dbReference type="Proteomes" id="UP000237752">
    <property type="component" value="Unassembled WGS sequence"/>
</dbReference>
<comment type="caution">
    <text evidence="1">The sequence shown here is derived from an EMBL/GenBank/DDBJ whole genome shotgun (WGS) entry which is preliminary data.</text>
</comment>
<keyword evidence="2" id="KW-1185">Reference proteome</keyword>
<evidence type="ECO:0000313" key="1">
    <source>
        <dbReference type="EMBL" id="PRZ33893.1"/>
    </source>
</evidence>
<accession>A0A2T0ZC28</accession>
<proteinExistence type="predicted"/>
<dbReference type="Gene3D" id="3.10.490.10">
    <property type="entry name" value="Gamma-glutamyl cyclotransferase-like"/>
    <property type="match status" value="1"/>
</dbReference>
<gene>
    <name evidence="1" type="ORF">CLV47_12426</name>
</gene>
<evidence type="ECO:0000313" key="2">
    <source>
        <dbReference type="Proteomes" id="UP000237752"/>
    </source>
</evidence>
<name>A0A2T0ZC28_9ACTN</name>
<sequence length="221" mass="23970">MGDPALSTEPQDHWYVAFGSNTLDERFEAYLFGSEAASAYGRHEAGPDMRPPAEARWLEIDYPLYFAGESLRWAGAVAFVSLARDRGGASVARAFRISAAQLVHVAKSENAVVDFPWTPELDAVPVDRWVPLPVKGAGPQGKYNAALRLPDIDGAPAVTLTTARAYRAGIPGDAYRDVLRRGLSESGRLDDVDAYLDAAVARSRRMTAMGAPPPYNSRLGY</sequence>
<organism evidence="1 2">
    <name type="scientific">Antricoccus suffuscus</name>
    <dbReference type="NCBI Taxonomy" id="1629062"/>
    <lineage>
        <taxon>Bacteria</taxon>
        <taxon>Bacillati</taxon>
        <taxon>Actinomycetota</taxon>
        <taxon>Actinomycetes</taxon>
        <taxon>Geodermatophilales</taxon>
        <taxon>Antricoccaceae</taxon>
        <taxon>Antricoccus</taxon>
    </lineage>
</organism>
<dbReference type="OrthoDB" id="3470041at2"/>
<reference evidence="1 2" key="1">
    <citation type="submission" date="2018-03" db="EMBL/GenBank/DDBJ databases">
        <title>Genomic Encyclopedia of Archaeal and Bacterial Type Strains, Phase II (KMG-II): from individual species to whole genera.</title>
        <authorList>
            <person name="Goeker M."/>
        </authorList>
    </citation>
    <scope>NUCLEOTIDE SEQUENCE [LARGE SCALE GENOMIC DNA]</scope>
    <source>
        <strain evidence="1 2">DSM 100065</strain>
    </source>
</reference>
<evidence type="ECO:0008006" key="3">
    <source>
        <dbReference type="Google" id="ProtNLM"/>
    </source>
</evidence>